<name>A0A1U7EVM2_NATPD</name>
<gene>
    <name evidence="2" type="ordered locus">NP_1960A</name>
</gene>
<protein>
    <submittedName>
        <fullName evidence="2">Uncharacterized protein</fullName>
    </submittedName>
</protein>
<evidence type="ECO:0000313" key="2">
    <source>
        <dbReference type="EMBL" id="CAI49071.1"/>
    </source>
</evidence>
<dbReference type="KEGG" id="nph:NP_1960A"/>
<sequence>MTGNACRCDGPPIRQTDESRHLRQQRNTGVGPIFPRLAAVIASALVAEYDPANNSPFAKLICARSQRGWASG</sequence>
<evidence type="ECO:0000313" key="3">
    <source>
        <dbReference type="Proteomes" id="UP000002698"/>
    </source>
</evidence>
<dbReference type="AlphaFoldDB" id="A0A1U7EVM2"/>
<dbReference type="HOGENOM" id="CLU_2712946_0_0_2"/>
<keyword evidence="3" id="KW-1185">Reference proteome</keyword>
<dbReference type="STRING" id="348780.NP_1960A"/>
<organism evidence="2 3">
    <name type="scientific">Natronomonas pharaonis (strain ATCC 35678 / DSM 2160 / CIP 103997 / JCM 8858 / NBRC 14720 / NCIMB 2260 / Gabara)</name>
    <name type="common">Halobacterium pharaonis</name>
    <dbReference type="NCBI Taxonomy" id="348780"/>
    <lineage>
        <taxon>Archaea</taxon>
        <taxon>Methanobacteriati</taxon>
        <taxon>Methanobacteriota</taxon>
        <taxon>Stenosarchaea group</taxon>
        <taxon>Halobacteria</taxon>
        <taxon>Halobacteriales</taxon>
        <taxon>Natronomonadaceae</taxon>
        <taxon>Natronomonas</taxon>
    </lineage>
</organism>
<dbReference type="Proteomes" id="UP000002698">
    <property type="component" value="Chromosome"/>
</dbReference>
<dbReference type="EMBL" id="CR936257">
    <property type="protein sequence ID" value="CAI49071.1"/>
    <property type="molecule type" value="Genomic_DNA"/>
</dbReference>
<reference evidence="2 3" key="1">
    <citation type="journal article" date="2005" name="Genome Res.">
        <title>Living with two extremes: conclusions from the genome sequence of Natronomonas pharaonis.</title>
        <authorList>
            <person name="Falb M."/>
            <person name="Pfeiffer F."/>
            <person name="Palm P."/>
            <person name="Rodewald K."/>
            <person name="Hickmann V."/>
            <person name="Tittor J."/>
            <person name="Oesterhelt D."/>
        </authorList>
    </citation>
    <scope>NUCLEOTIDE SEQUENCE [LARGE SCALE GENOMIC DNA]</scope>
    <source>
        <strain evidence="3">ATCC 35678 / DSM 2160 / CIP 103997 / JCM 8858 / NBRC 14720 / NCIMB 2260 / Gabara</strain>
    </source>
</reference>
<feature type="region of interest" description="Disordered" evidence="1">
    <location>
        <begin position="1"/>
        <end position="28"/>
    </location>
</feature>
<accession>A0A1U7EVM2</accession>
<dbReference type="EnsemblBacteria" id="CAI49071">
    <property type="protein sequence ID" value="CAI49071"/>
    <property type="gene ID" value="NP_1960A"/>
</dbReference>
<proteinExistence type="predicted"/>
<evidence type="ECO:0000256" key="1">
    <source>
        <dbReference type="SAM" id="MobiDB-lite"/>
    </source>
</evidence>